<dbReference type="InterPro" id="IPR013762">
    <property type="entry name" value="Integrase-like_cat_sf"/>
</dbReference>
<dbReference type="InterPro" id="IPR002104">
    <property type="entry name" value="Integrase_catalytic"/>
</dbReference>
<dbReference type="PANTHER" id="PTHR30349:SF94">
    <property type="entry name" value="INTEGRASE_RECOMBINASE HI_1414-RELATED"/>
    <property type="match status" value="1"/>
</dbReference>
<gene>
    <name evidence="4" type="ORF">DK389_26285</name>
</gene>
<dbReference type="Pfam" id="PF00589">
    <property type="entry name" value="Phage_integrase"/>
    <property type="match status" value="1"/>
</dbReference>
<dbReference type="GO" id="GO:0015074">
    <property type="term" value="P:DNA integration"/>
    <property type="evidence" value="ECO:0007669"/>
    <property type="project" value="UniProtKB-KW"/>
</dbReference>
<dbReference type="EMBL" id="CP029550">
    <property type="protein sequence ID" value="AWN43377.1"/>
    <property type="molecule type" value="Genomic_DNA"/>
</dbReference>
<sequence length="193" mass="22545">MITTDWYKVSDARSRRLEPGEWEQLREACRRSRNPHVLYMVEFGLETAMRRGEVLGVRWGDINLTRRTLHIPRTKNGHERTIPLTGRALAILSQRRPAVAPADALVFPTTEDAVKMAWRRIMMRAPLPDFRYHDLRHEAVSRFFEMGLSIPEVALISGHRDTRMLMRYTHLRPEALAEKLAQTAKKRPEQPIR</sequence>
<dbReference type="OrthoDB" id="6388170at2"/>
<evidence type="ECO:0000256" key="2">
    <source>
        <dbReference type="ARBA" id="ARBA00023172"/>
    </source>
</evidence>
<dbReference type="PROSITE" id="PS51898">
    <property type="entry name" value="TYR_RECOMBINASE"/>
    <property type="match status" value="1"/>
</dbReference>
<name>A0A2U8WB66_9HYPH</name>
<feature type="domain" description="Tyr recombinase" evidence="3">
    <location>
        <begin position="12"/>
        <end position="181"/>
    </location>
</feature>
<keyword evidence="2" id="KW-0233">DNA recombination</keyword>
<dbReference type="CDD" id="cd00796">
    <property type="entry name" value="INT_Rci_Hp1_C"/>
    <property type="match status" value="1"/>
</dbReference>
<keyword evidence="5" id="KW-1185">Reference proteome</keyword>
<dbReference type="PANTHER" id="PTHR30349">
    <property type="entry name" value="PHAGE INTEGRASE-RELATED"/>
    <property type="match status" value="1"/>
</dbReference>
<dbReference type="SUPFAM" id="SSF56349">
    <property type="entry name" value="DNA breaking-rejoining enzymes"/>
    <property type="match status" value="1"/>
</dbReference>
<evidence type="ECO:0000313" key="5">
    <source>
        <dbReference type="Proteomes" id="UP000245926"/>
    </source>
</evidence>
<evidence type="ECO:0000256" key="1">
    <source>
        <dbReference type="ARBA" id="ARBA00022908"/>
    </source>
</evidence>
<keyword evidence="1" id="KW-0229">DNA integration</keyword>
<reference evidence="5" key="1">
    <citation type="submission" date="2018-05" db="EMBL/GenBank/DDBJ databases">
        <title>Complete Genome Sequence of Methylobacterium sp. 17SD2-17.</title>
        <authorList>
            <person name="Srinivasan S."/>
        </authorList>
    </citation>
    <scope>NUCLEOTIDE SEQUENCE [LARGE SCALE GENOMIC DNA]</scope>
    <source>
        <strain evidence="5">17SD2-17</strain>
    </source>
</reference>
<evidence type="ECO:0000259" key="3">
    <source>
        <dbReference type="PROSITE" id="PS51898"/>
    </source>
</evidence>
<dbReference type="KEGG" id="mets:DK389_26285"/>
<dbReference type="InterPro" id="IPR050090">
    <property type="entry name" value="Tyrosine_recombinase_XerCD"/>
</dbReference>
<protein>
    <recommendedName>
        <fullName evidence="3">Tyr recombinase domain-containing protein</fullName>
    </recommendedName>
</protein>
<dbReference type="GO" id="GO:0006310">
    <property type="term" value="P:DNA recombination"/>
    <property type="evidence" value="ECO:0007669"/>
    <property type="project" value="UniProtKB-KW"/>
</dbReference>
<dbReference type="Proteomes" id="UP000245926">
    <property type="component" value="Chromosome"/>
</dbReference>
<dbReference type="InterPro" id="IPR011010">
    <property type="entry name" value="DNA_brk_join_enz"/>
</dbReference>
<dbReference type="Gene3D" id="1.10.443.10">
    <property type="entry name" value="Intergrase catalytic core"/>
    <property type="match status" value="1"/>
</dbReference>
<proteinExistence type="predicted"/>
<dbReference type="RefSeq" id="WP_109894121.1">
    <property type="nucleotide sequence ID" value="NZ_CP029550.1"/>
</dbReference>
<dbReference type="GO" id="GO:0003677">
    <property type="term" value="F:DNA binding"/>
    <property type="evidence" value="ECO:0007669"/>
    <property type="project" value="InterPro"/>
</dbReference>
<accession>A0A2U8WB66</accession>
<organism evidence="4 5">
    <name type="scientific">Methylobacterium durans</name>
    <dbReference type="NCBI Taxonomy" id="2202825"/>
    <lineage>
        <taxon>Bacteria</taxon>
        <taxon>Pseudomonadati</taxon>
        <taxon>Pseudomonadota</taxon>
        <taxon>Alphaproteobacteria</taxon>
        <taxon>Hyphomicrobiales</taxon>
        <taxon>Methylobacteriaceae</taxon>
        <taxon>Methylobacterium</taxon>
    </lineage>
</organism>
<evidence type="ECO:0000313" key="4">
    <source>
        <dbReference type="EMBL" id="AWN43377.1"/>
    </source>
</evidence>
<dbReference type="AlphaFoldDB" id="A0A2U8WB66"/>